<name>A0A2R5FE11_9PROT</name>
<feature type="domain" description="Phospholipase/carboxylesterase/thioesterase" evidence="3">
    <location>
        <begin position="9"/>
        <end position="213"/>
    </location>
</feature>
<accession>A0A2R5FE11</accession>
<reference evidence="4 5" key="1">
    <citation type="journal article" date="2018" name="Environ. Microbiol.">
        <title>Isolation and genomic characterization of Novimethylophilus kurashikiensis gen. nov. sp. nov., a new lanthanide-dependent methylotrophic species of Methylophilaceae.</title>
        <authorList>
            <person name="Lv H."/>
            <person name="Sahin N."/>
            <person name="Tani A."/>
        </authorList>
    </citation>
    <scope>NUCLEOTIDE SEQUENCE [LARGE SCALE GENOMIC DNA]</scope>
    <source>
        <strain evidence="4 5">La2-4</strain>
    </source>
</reference>
<evidence type="ECO:0000256" key="2">
    <source>
        <dbReference type="ARBA" id="ARBA00022801"/>
    </source>
</evidence>
<dbReference type="AlphaFoldDB" id="A0A2R5FE11"/>
<dbReference type="OrthoDB" id="9801763at2"/>
<dbReference type="InterPro" id="IPR050565">
    <property type="entry name" value="LYPA1-2/EST-like"/>
</dbReference>
<dbReference type="GO" id="GO:0016787">
    <property type="term" value="F:hydrolase activity"/>
    <property type="evidence" value="ECO:0007669"/>
    <property type="project" value="UniProtKB-KW"/>
</dbReference>
<dbReference type="Proteomes" id="UP000245081">
    <property type="component" value="Unassembled WGS sequence"/>
</dbReference>
<sequence>MLETIEICEVRQADASIIWLHGLGASGDDFVPVVEELALPCAVRFVFPHAPRMPVTVNGGYIMPAWYDITSLDIAGVQDESGIRQSQASVEMLIEQEMARGVPSERILLAGFSQGGAVVLQTALRCPQRLGGVMALSTYLPLYASLPMEKTPINAGIPVFMAHGRFDTVIPIEAAEASRSALESEGFAVEWHEYPMAHTVSTEEIADIRRYLMQVLG</sequence>
<evidence type="ECO:0000259" key="3">
    <source>
        <dbReference type="Pfam" id="PF02230"/>
    </source>
</evidence>
<organism evidence="4 5">
    <name type="scientific">Novimethylophilus kurashikiensis</name>
    <dbReference type="NCBI Taxonomy" id="1825523"/>
    <lineage>
        <taxon>Bacteria</taxon>
        <taxon>Pseudomonadati</taxon>
        <taxon>Pseudomonadota</taxon>
        <taxon>Betaproteobacteria</taxon>
        <taxon>Nitrosomonadales</taxon>
        <taxon>Methylophilaceae</taxon>
        <taxon>Novimethylophilus</taxon>
    </lineage>
</organism>
<dbReference type="RefSeq" id="WP_109016820.1">
    <property type="nucleotide sequence ID" value="NZ_BDOQ01000019.1"/>
</dbReference>
<dbReference type="Pfam" id="PF02230">
    <property type="entry name" value="Abhydrolase_2"/>
    <property type="match status" value="1"/>
</dbReference>
<dbReference type="PANTHER" id="PTHR10655">
    <property type="entry name" value="LYSOPHOSPHOLIPASE-RELATED"/>
    <property type="match status" value="1"/>
</dbReference>
<dbReference type="InterPro" id="IPR029058">
    <property type="entry name" value="AB_hydrolase_fold"/>
</dbReference>
<dbReference type="InterPro" id="IPR003140">
    <property type="entry name" value="PLipase/COase/thioEstase"/>
</dbReference>
<protein>
    <submittedName>
        <fullName evidence="4">Phospholipase/carboxylesterase</fullName>
    </submittedName>
</protein>
<dbReference type="PANTHER" id="PTHR10655:SF17">
    <property type="entry name" value="LYSOPHOSPHOLIPASE-LIKE PROTEIN 1"/>
    <property type="match status" value="1"/>
</dbReference>
<evidence type="ECO:0000313" key="4">
    <source>
        <dbReference type="EMBL" id="GBG15678.1"/>
    </source>
</evidence>
<dbReference type="Gene3D" id="3.40.50.1820">
    <property type="entry name" value="alpha/beta hydrolase"/>
    <property type="match status" value="1"/>
</dbReference>
<keyword evidence="5" id="KW-1185">Reference proteome</keyword>
<comment type="similarity">
    <text evidence="1">Belongs to the AB hydrolase superfamily. AB hydrolase 2 family.</text>
</comment>
<dbReference type="SUPFAM" id="SSF53474">
    <property type="entry name" value="alpha/beta-Hydrolases"/>
    <property type="match status" value="1"/>
</dbReference>
<keyword evidence="2" id="KW-0378">Hydrolase</keyword>
<gene>
    <name evidence="4" type="ORF">NMK_3289</name>
</gene>
<evidence type="ECO:0000256" key="1">
    <source>
        <dbReference type="ARBA" id="ARBA00006499"/>
    </source>
</evidence>
<comment type="caution">
    <text evidence="4">The sequence shown here is derived from an EMBL/GenBank/DDBJ whole genome shotgun (WGS) entry which is preliminary data.</text>
</comment>
<dbReference type="EMBL" id="BDOQ01000019">
    <property type="protein sequence ID" value="GBG15678.1"/>
    <property type="molecule type" value="Genomic_DNA"/>
</dbReference>
<proteinExistence type="inferred from homology"/>
<evidence type="ECO:0000313" key="5">
    <source>
        <dbReference type="Proteomes" id="UP000245081"/>
    </source>
</evidence>